<dbReference type="InterPro" id="IPR027268">
    <property type="entry name" value="Peptidase_M4/M1_CTD_sf"/>
</dbReference>
<feature type="domain" description="PDZ" evidence="2">
    <location>
        <begin position="460"/>
        <end position="539"/>
    </location>
</feature>
<dbReference type="Pfam" id="PF13180">
    <property type="entry name" value="PDZ_2"/>
    <property type="match status" value="1"/>
</dbReference>
<dbReference type="Proteomes" id="UP000268033">
    <property type="component" value="Unassembled WGS sequence"/>
</dbReference>
<keyword evidence="1" id="KW-0732">Signal</keyword>
<gene>
    <name evidence="3" type="ORF">EDC28_10386</name>
</gene>
<keyword evidence="3" id="KW-0645">Protease</keyword>
<protein>
    <submittedName>
        <fullName evidence="3">Putative metalloprotease with PDZ domain</fullName>
    </submittedName>
</protein>
<dbReference type="GO" id="GO:0006508">
    <property type="term" value="P:proteolysis"/>
    <property type="evidence" value="ECO:0007669"/>
    <property type="project" value="UniProtKB-KW"/>
</dbReference>
<dbReference type="STRING" id="584787.GCA_001247655_00342"/>
<feature type="signal peptide" evidence="1">
    <location>
        <begin position="1"/>
        <end position="18"/>
    </location>
</feature>
<dbReference type="Pfam" id="PF17899">
    <property type="entry name" value="Peptidase_M61_N"/>
    <property type="match status" value="1"/>
</dbReference>
<keyword evidence="4" id="KW-1185">Reference proteome</keyword>
<dbReference type="InterPro" id="IPR007963">
    <property type="entry name" value="Peptidase_M61_catalytic"/>
</dbReference>
<feature type="chain" id="PRO_5018192831" evidence="1">
    <location>
        <begin position="19"/>
        <end position="587"/>
    </location>
</feature>
<dbReference type="Gene3D" id="1.10.390.10">
    <property type="entry name" value="Neutral Protease Domain 2"/>
    <property type="match status" value="1"/>
</dbReference>
<dbReference type="GO" id="GO:0008237">
    <property type="term" value="F:metallopeptidase activity"/>
    <property type="evidence" value="ECO:0007669"/>
    <property type="project" value="UniProtKB-KW"/>
</dbReference>
<name>A0A3N1PIS5_9GAMM</name>
<dbReference type="PIRSF" id="PIRSF016493">
    <property type="entry name" value="Glycyl_aminpptds"/>
    <property type="match status" value="1"/>
</dbReference>
<dbReference type="Pfam" id="PF05299">
    <property type="entry name" value="Peptidase_M61"/>
    <property type="match status" value="1"/>
</dbReference>
<dbReference type="Gene3D" id="2.60.40.3650">
    <property type="match status" value="1"/>
</dbReference>
<reference evidence="3 4" key="1">
    <citation type="submission" date="2018-11" db="EMBL/GenBank/DDBJ databases">
        <title>Genomic Encyclopedia of Type Strains, Phase IV (KMG-IV): sequencing the most valuable type-strain genomes for metagenomic binning, comparative biology and taxonomic classification.</title>
        <authorList>
            <person name="Goeker M."/>
        </authorList>
    </citation>
    <scope>NUCLEOTIDE SEQUENCE [LARGE SCALE GENOMIC DNA]</scope>
    <source>
        <strain evidence="3 4">DSM 21945</strain>
    </source>
</reference>
<keyword evidence="3" id="KW-0482">Metalloprotease</keyword>
<dbReference type="EMBL" id="RJUL01000003">
    <property type="protein sequence ID" value="ROQ28493.1"/>
    <property type="molecule type" value="Genomic_DNA"/>
</dbReference>
<sequence>MKPLFAILCAAASLSAKADVQYQMTITDPAHHLAQVEMTQAKGAGKVDLMMPAWRTGRYQILDQADTLRAVTASIDGQPVAIEKIDKSTWRVMAEQSGTLKVSYQLYANRLGERLHHIDDSHAFIDASGAFLYSAATRQQPVTVALSVPKGWRSASGMEKTGEHSFKAANYDVLIDSPIETGIHQDYAFGAGGKDYQLVIWGDGNYQGQQMADDLKKMVTASQAIWQGYPFDRYLFMVHATSGERGATEHLNSTIIQTSRYNFAPREAYLRFLGTAAHEFVHTWNVKAYRGEGLVPYDYQHENYATLLWLAEGSTSYFQNQLLLRAGLMKPEEYFKVLASSIKAYRANPGRFSQSVSQASFDSWIEKGGDYGHNFSVNIYSEGALVSWLLDADLLKTTANKVSYRDLHQRLYAKHRIPETFNDQTLLDELKSLSGKDYSAFWAKKVKAPLGDIDFDALLDQFGLKLDAGDQALFTGLTLDDKGAVLGVEKDSPAWQAGLSDGDILVALDGLRLVPGTLEERLKAHKAGDKVKLTLFRRDALQSLEVTLGERPAEYKVVPVKHPSRAQKVAFKAWLGIDLPAPDANKA</sequence>
<dbReference type="SUPFAM" id="SSF50156">
    <property type="entry name" value="PDZ domain-like"/>
    <property type="match status" value="1"/>
</dbReference>
<dbReference type="InterPro" id="IPR036034">
    <property type="entry name" value="PDZ_sf"/>
</dbReference>
<evidence type="ECO:0000313" key="4">
    <source>
        <dbReference type="Proteomes" id="UP000268033"/>
    </source>
</evidence>
<evidence type="ECO:0000313" key="3">
    <source>
        <dbReference type="EMBL" id="ROQ28493.1"/>
    </source>
</evidence>
<keyword evidence="3" id="KW-0378">Hydrolase</keyword>
<accession>A0A3N1PIS5</accession>
<dbReference type="InterPro" id="IPR001478">
    <property type="entry name" value="PDZ"/>
</dbReference>
<dbReference type="AlphaFoldDB" id="A0A3N1PIS5"/>
<organism evidence="3 4">
    <name type="scientific">Gallaecimonas pentaromativorans</name>
    <dbReference type="NCBI Taxonomy" id="584787"/>
    <lineage>
        <taxon>Bacteria</taxon>
        <taxon>Pseudomonadati</taxon>
        <taxon>Pseudomonadota</taxon>
        <taxon>Gammaproteobacteria</taxon>
        <taxon>Enterobacterales</taxon>
        <taxon>Gallaecimonadaceae</taxon>
        <taxon>Gallaecimonas</taxon>
    </lineage>
</organism>
<dbReference type="InterPro" id="IPR024191">
    <property type="entry name" value="Peptidase_M61"/>
</dbReference>
<evidence type="ECO:0000256" key="1">
    <source>
        <dbReference type="SAM" id="SignalP"/>
    </source>
</evidence>
<dbReference type="SUPFAM" id="SSF55486">
    <property type="entry name" value="Metalloproteases ('zincins'), catalytic domain"/>
    <property type="match status" value="1"/>
</dbReference>
<evidence type="ECO:0000259" key="2">
    <source>
        <dbReference type="SMART" id="SM00228"/>
    </source>
</evidence>
<dbReference type="RefSeq" id="WP_123420988.1">
    <property type="nucleotide sequence ID" value="NZ_JBLXEP010000004.1"/>
</dbReference>
<dbReference type="SMART" id="SM00228">
    <property type="entry name" value="PDZ"/>
    <property type="match status" value="1"/>
</dbReference>
<proteinExistence type="predicted"/>
<comment type="caution">
    <text evidence="3">The sequence shown here is derived from an EMBL/GenBank/DDBJ whole genome shotgun (WGS) entry which is preliminary data.</text>
</comment>
<dbReference type="InterPro" id="IPR040756">
    <property type="entry name" value="Peptidase_M61_N"/>
</dbReference>
<dbReference type="Gene3D" id="2.30.42.10">
    <property type="match status" value="1"/>
</dbReference>